<organism evidence="1 2">
    <name type="scientific">Undibacterium macrobrachii</name>
    <dbReference type="NCBI Taxonomy" id="1119058"/>
    <lineage>
        <taxon>Bacteria</taxon>
        <taxon>Pseudomonadati</taxon>
        <taxon>Pseudomonadota</taxon>
        <taxon>Betaproteobacteria</taxon>
        <taxon>Burkholderiales</taxon>
        <taxon>Oxalobacteraceae</taxon>
        <taxon>Undibacterium</taxon>
    </lineage>
</organism>
<keyword evidence="2" id="KW-1185">Reference proteome</keyword>
<gene>
    <name evidence="1" type="ORF">GCM10011282_23240</name>
</gene>
<dbReference type="EMBL" id="BMYT01000003">
    <property type="protein sequence ID" value="GGX16240.1"/>
    <property type="molecule type" value="Genomic_DNA"/>
</dbReference>
<dbReference type="Proteomes" id="UP000620127">
    <property type="component" value="Unassembled WGS sequence"/>
</dbReference>
<evidence type="ECO:0000313" key="2">
    <source>
        <dbReference type="Proteomes" id="UP000620127"/>
    </source>
</evidence>
<protein>
    <submittedName>
        <fullName evidence="1">Uncharacterized protein</fullName>
    </submittedName>
</protein>
<accession>A0ABQ2XH66</accession>
<reference evidence="2" key="1">
    <citation type="journal article" date="2019" name="Int. J. Syst. Evol. Microbiol.">
        <title>The Global Catalogue of Microorganisms (GCM) 10K type strain sequencing project: providing services to taxonomists for standard genome sequencing and annotation.</title>
        <authorList>
            <consortium name="The Broad Institute Genomics Platform"/>
            <consortium name="The Broad Institute Genome Sequencing Center for Infectious Disease"/>
            <person name="Wu L."/>
            <person name="Ma J."/>
        </authorList>
    </citation>
    <scope>NUCLEOTIDE SEQUENCE [LARGE SCALE GENOMIC DNA]</scope>
    <source>
        <strain evidence="2">KCTC 23916</strain>
    </source>
</reference>
<comment type="caution">
    <text evidence="1">The sequence shown here is derived from an EMBL/GenBank/DDBJ whole genome shotgun (WGS) entry which is preliminary data.</text>
</comment>
<name>A0ABQ2XH66_9BURK</name>
<sequence length="238" mass="27556">MRRMAALIRLIKENYPYDKFFESVGETLRLSKQARASYRAYDKAFDCMDQASWERLSKKAVAHFRDHRKGQLKQGFFNQLNEAFAYQFLLRQGYTHVSVLPEDGKTTPDLSYRHGNETRYCEVKSIGISEAQINRREAEEGFDGSIYYELSVGFLRKLDADLTMAYKQITSKGSDGIAFIVVMSFDDFTLSHYERYRVQIEQQLSQTEVPEVYVKVGLLGARIIHKRARNIGISSKTQ</sequence>
<evidence type="ECO:0000313" key="1">
    <source>
        <dbReference type="EMBL" id="GGX16240.1"/>
    </source>
</evidence>
<proteinExistence type="predicted"/>